<dbReference type="PATRIC" id="fig|1216932.3.peg.2968"/>
<dbReference type="HOGENOM" id="CLU_1851629_0_0_9"/>
<dbReference type="AlphaFoldDB" id="W6S2I6"/>
<proteinExistence type="predicted"/>
<dbReference type="STRING" id="1216932.CM240_3002"/>
<accession>W6S2I6</accession>
<dbReference type="KEGG" id="clt:CM240_3002"/>
<gene>
    <name evidence="1" type="ORF">CM240_3002</name>
</gene>
<dbReference type="RefSeq" id="WP_044040275.1">
    <property type="nucleotide sequence ID" value="NZ_HG917869.1"/>
</dbReference>
<reference evidence="1 2" key="1">
    <citation type="submission" date="2013-11" db="EMBL/GenBank/DDBJ databases">
        <title>Complete genome sequence of Clostridum sp. M2/40.</title>
        <authorList>
            <person name="Wibberg D."/>
            <person name="Puehler A."/>
            <person name="Schlueter A."/>
        </authorList>
    </citation>
    <scope>NUCLEOTIDE SEQUENCE [LARGE SCALE GENOMIC DNA]</scope>
    <source>
        <strain evidence="2">M2/40</strain>
    </source>
</reference>
<protein>
    <submittedName>
        <fullName evidence="1">Uncharacterized protein</fullName>
    </submittedName>
</protein>
<evidence type="ECO:0000313" key="2">
    <source>
        <dbReference type="Proteomes" id="UP000019426"/>
    </source>
</evidence>
<evidence type="ECO:0000313" key="1">
    <source>
        <dbReference type="EMBL" id="CDM70119.1"/>
    </source>
</evidence>
<dbReference type="Proteomes" id="UP000019426">
    <property type="component" value="Chromosome M2/40_rep2"/>
</dbReference>
<organism evidence="1 2">
    <name type="scientific">Clostridium bornimense</name>
    <dbReference type="NCBI Taxonomy" id="1216932"/>
    <lineage>
        <taxon>Bacteria</taxon>
        <taxon>Bacillati</taxon>
        <taxon>Bacillota</taxon>
        <taxon>Clostridia</taxon>
        <taxon>Eubacteriales</taxon>
        <taxon>Clostridiaceae</taxon>
        <taxon>Clostridium</taxon>
    </lineage>
</organism>
<dbReference type="EMBL" id="HG917869">
    <property type="protein sequence ID" value="CDM70119.1"/>
    <property type="molecule type" value="Genomic_DNA"/>
</dbReference>
<keyword evidence="2" id="KW-1185">Reference proteome</keyword>
<sequence>MNRKDELVDFINSELLDYKGVIKNKEKNYNIKNMLSNMPIINNDISSNILEEKKYDVKNEDINYHKLKLLLDNIDDILRLINKNNSNKAKSFRLGNTKVTSLRVDEGIYEQVKNKSIKDKINISEIINIALEDYLNKY</sequence>
<name>W6S2I6_9CLOT</name>